<dbReference type="InterPro" id="IPR008253">
    <property type="entry name" value="Marvel"/>
</dbReference>
<evidence type="ECO:0000256" key="5">
    <source>
        <dbReference type="ARBA" id="ARBA00023242"/>
    </source>
</evidence>
<protein>
    <submittedName>
        <fullName evidence="8">C6 finger domain-containing protein</fullName>
    </submittedName>
</protein>
<comment type="subcellular location">
    <subcellularLocation>
        <location evidence="1">Membrane</location>
        <topology evidence="1">Multi-pass membrane protein</topology>
    </subcellularLocation>
</comment>
<keyword evidence="4 6" id="KW-0472">Membrane</keyword>
<dbReference type="InterPro" id="IPR036864">
    <property type="entry name" value="Zn2-C6_fun-type_DNA-bd_sf"/>
</dbReference>
<evidence type="ECO:0000256" key="4">
    <source>
        <dbReference type="ARBA" id="ARBA00023136"/>
    </source>
</evidence>
<keyword evidence="3 6" id="KW-1133">Transmembrane helix</keyword>
<comment type="caution">
    <text evidence="8">The sequence shown here is derived from an EMBL/GenBank/DDBJ whole genome shotgun (WGS) entry which is preliminary data.</text>
</comment>
<evidence type="ECO:0000313" key="9">
    <source>
        <dbReference type="Proteomes" id="UP000078340"/>
    </source>
</evidence>
<dbReference type="EMBL" id="LSBI01000007">
    <property type="protein sequence ID" value="OAQ85222.1"/>
    <property type="molecule type" value="Genomic_DNA"/>
</dbReference>
<evidence type="ECO:0000313" key="8">
    <source>
        <dbReference type="EMBL" id="OAQ85222.1"/>
    </source>
</evidence>
<dbReference type="AlphaFoldDB" id="A0A179H5E7"/>
<evidence type="ECO:0000256" key="2">
    <source>
        <dbReference type="ARBA" id="ARBA00022692"/>
    </source>
</evidence>
<reference evidence="8 9" key="1">
    <citation type="submission" date="2016-02" db="EMBL/GenBank/DDBJ databases">
        <title>Biosynthesis of antibiotic leucinostatins and their inhibition on Phytophthora in bio-control Purpureocillium lilacinum.</title>
        <authorList>
            <person name="Wang G."/>
            <person name="Liu Z."/>
            <person name="Lin R."/>
            <person name="Li E."/>
            <person name="Mao Z."/>
            <person name="Ling J."/>
            <person name="Yin W."/>
            <person name="Xie B."/>
        </authorList>
    </citation>
    <scope>NUCLEOTIDE SEQUENCE [LARGE SCALE GENOMIC DNA]</scope>
    <source>
        <strain evidence="8">PLFJ-1</strain>
    </source>
</reference>
<organism evidence="8 9">
    <name type="scientific">Purpureocillium lilacinum</name>
    <name type="common">Paecilomyces lilacinus</name>
    <dbReference type="NCBI Taxonomy" id="33203"/>
    <lineage>
        <taxon>Eukaryota</taxon>
        <taxon>Fungi</taxon>
        <taxon>Dikarya</taxon>
        <taxon>Ascomycota</taxon>
        <taxon>Pezizomycotina</taxon>
        <taxon>Sordariomycetes</taxon>
        <taxon>Hypocreomycetidae</taxon>
        <taxon>Hypocreales</taxon>
        <taxon>Ophiocordycipitaceae</taxon>
        <taxon>Purpureocillium</taxon>
    </lineage>
</organism>
<feature type="transmembrane region" description="Helical" evidence="6">
    <location>
        <begin position="628"/>
        <end position="651"/>
    </location>
</feature>
<accession>A0A179H5E7</accession>
<proteinExistence type="predicted"/>
<evidence type="ECO:0000259" key="7">
    <source>
        <dbReference type="PROSITE" id="PS50048"/>
    </source>
</evidence>
<dbReference type="GO" id="GO:0000981">
    <property type="term" value="F:DNA-binding transcription factor activity, RNA polymerase II-specific"/>
    <property type="evidence" value="ECO:0007669"/>
    <property type="project" value="InterPro"/>
</dbReference>
<dbReference type="Gene3D" id="4.10.240.10">
    <property type="entry name" value="Zn(2)-C6 fungal-type DNA-binding domain"/>
    <property type="match status" value="1"/>
</dbReference>
<dbReference type="InterPro" id="IPR053178">
    <property type="entry name" value="Osmoadaptation_assoc"/>
</dbReference>
<dbReference type="GO" id="GO:0016020">
    <property type="term" value="C:membrane"/>
    <property type="evidence" value="ECO:0007669"/>
    <property type="project" value="UniProtKB-SubCell"/>
</dbReference>
<gene>
    <name evidence="8" type="ORF">VFPFJ_07611</name>
</gene>
<dbReference type="SMART" id="SM00066">
    <property type="entry name" value="GAL4"/>
    <property type="match status" value="1"/>
</dbReference>
<dbReference type="InterPro" id="IPR001138">
    <property type="entry name" value="Zn2Cys6_DnaBD"/>
</dbReference>
<dbReference type="SUPFAM" id="SSF57701">
    <property type="entry name" value="Zn2/Cys6 DNA-binding domain"/>
    <property type="match status" value="1"/>
</dbReference>
<dbReference type="PANTHER" id="PTHR38111:SF2">
    <property type="entry name" value="FINGER DOMAIN PROTEIN, PUTATIVE (AFU_ORTHOLOGUE AFUA_1G01560)-RELATED"/>
    <property type="match status" value="1"/>
</dbReference>
<evidence type="ECO:0000256" key="3">
    <source>
        <dbReference type="ARBA" id="ARBA00022989"/>
    </source>
</evidence>
<name>A0A179H5E7_PURLI</name>
<dbReference type="PROSITE" id="PS50048">
    <property type="entry name" value="ZN2_CY6_FUNGAL_2"/>
    <property type="match status" value="1"/>
</dbReference>
<evidence type="ECO:0000256" key="1">
    <source>
        <dbReference type="ARBA" id="ARBA00004141"/>
    </source>
</evidence>
<feature type="domain" description="Zn(2)-C6 fungal-type" evidence="7">
    <location>
        <begin position="34"/>
        <end position="63"/>
    </location>
</feature>
<sequence length="671" mass="72563">MMMMVQHGHEQVQVQVQVQVQKIGPLDARRKRSRCEGCARSHVKCSGGHPCSRCLKRRTACSYPDAQDTASPKHFILVNASGTPRPRSAASPAVPLADERLRLVGAFDLFARRNSFTGKTATCGDEVRALAGLHAGESGHLWEAMMALGAVYEARLGGEAALRKSRMVTALGHYARAISGLRTAIDKGMSGRRRGKSPAPEQTSILWTTLFLGLFELMNDASGEGWRQHMVHGTASALRATGPGACARGPGRAFFAQARIFEACRTILFNEPTFLTDAAWAELARGMWAGDDGRVNEWHPLDSLLDIMVMCSRLRVRAGRLMDDWDEGRNDDADEARAIYADGQGLCDALQCWHEAYAPDSTDDGPTAINSNDSSTLLALVFHAATRIYLSGIFDYRRAEWTLLCGGLAPTAMLPQDEVDAHVETILGLTRTALAEQRSGGGGGDDAEGKLSPLLFLFPLRIAGARARGGREEDGERRELVVELLGRLRDSFPLPPPALNHRYTVAMGLPGGIITILHAVLAVFLIIELGLTAYVVSITSGSWYGWWFGSSSVNFMLFNSIWTLLVLVYLAVIPRFAERAYHSLVALVLLGVTTIFWFAGSIALAARIGVPDCDHGSACRGIQSAQAAVAFGFFIWVIVTALTVFEGLGFLKGGARADTTRKPGNPPAAGV</sequence>
<keyword evidence="2 6" id="KW-0812">Transmembrane</keyword>
<feature type="transmembrane region" description="Helical" evidence="6">
    <location>
        <begin position="555"/>
        <end position="572"/>
    </location>
</feature>
<feature type="transmembrane region" description="Helical" evidence="6">
    <location>
        <begin position="512"/>
        <end position="535"/>
    </location>
</feature>
<dbReference type="Proteomes" id="UP000078340">
    <property type="component" value="Unassembled WGS sequence"/>
</dbReference>
<feature type="transmembrane region" description="Helical" evidence="6">
    <location>
        <begin position="584"/>
        <end position="608"/>
    </location>
</feature>
<evidence type="ECO:0000256" key="6">
    <source>
        <dbReference type="SAM" id="Phobius"/>
    </source>
</evidence>
<dbReference type="InterPro" id="IPR021858">
    <property type="entry name" value="Fun_TF"/>
</dbReference>
<dbReference type="Pfam" id="PF11951">
    <property type="entry name" value="Fungal_trans_2"/>
    <property type="match status" value="1"/>
</dbReference>
<dbReference type="PANTHER" id="PTHR38111">
    <property type="entry name" value="ZN(2)-C6 FUNGAL-TYPE DOMAIN-CONTAINING PROTEIN-RELATED"/>
    <property type="match status" value="1"/>
</dbReference>
<dbReference type="Pfam" id="PF01284">
    <property type="entry name" value="MARVEL"/>
    <property type="match status" value="1"/>
</dbReference>
<dbReference type="Pfam" id="PF00172">
    <property type="entry name" value="Zn_clus"/>
    <property type="match status" value="1"/>
</dbReference>
<dbReference type="OMA" id="WHPLDSL"/>
<dbReference type="CDD" id="cd00067">
    <property type="entry name" value="GAL4"/>
    <property type="match status" value="1"/>
</dbReference>
<keyword evidence="5" id="KW-0539">Nucleus</keyword>
<dbReference type="GO" id="GO:0008270">
    <property type="term" value="F:zinc ion binding"/>
    <property type="evidence" value="ECO:0007669"/>
    <property type="project" value="InterPro"/>
</dbReference>